<feature type="coiled-coil region" evidence="14">
    <location>
        <begin position="558"/>
        <end position="600"/>
    </location>
</feature>
<evidence type="ECO:0000256" key="14">
    <source>
        <dbReference type="SAM" id="Coils"/>
    </source>
</evidence>
<dbReference type="InterPro" id="IPR019133">
    <property type="entry name" value="MIC60"/>
</dbReference>
<dbReference type="AlphaFoldDB" id="A0A7C8MXA0"/>
<evidence type="ECO:0000256" key="10">
    <source>
        <dbReference type="ARBA" id="ARBA00023128"/>
    </source>
</evidence>
<name>A0A7C8MXA0_9PLEO</name>
<evidence type="ECO:0000256" key="9">
    <source>
        <dbReference type="ARBA" id="ARBA00023054"/>
    </source>
</evidence>
<dbReference type="OrthoDB" id="10261039at2759"/>
<feature type="compositionally biased region" description="Low complexity" evidence="15">
    <location>
        <begin position="255"/>
        <end position="271"/>
    </location>
</feature>
<feature type="compositionally biased region" description="Low complexity" evidence="15">
    <location>
        <begin position="437"/>
        <end position="450"/>
    </location>
</feature>
<evidence type="ECO:0000256" key="12">
    <source>
        <dbReference type="ARBA" id="ARBA00025571"/>
    </source>
</evidence>
<evidence type="ECO:0000313" key="17">
    <source>
        <dbReference type="Proteomes" id="UP000481861"/>
    </source>
</evidence>
<evidence type="ECO:0000256" key="5">
    <source>
        <dbReference type="ARBA" id="ARBA00022692"/>
    </source>
</evidence>
<comment type="subcellular location">
    <subcellularLocation>
        <location evidence="1 13">Mitochondrion inner membrane</location>
        <topology evidence="1 13">Single-pass membrane protein</topology>
    </subcellularLocation>
</comment>
<evidence type="ECO:0000256" key="7">
    <source>
        <dbReference type="ARBA" id="ARBA00022946"/>
    </source>
</evidence>
<evidence type="ECO:0000256" key="2">
    <source>
        <dbReference type="ARBA" id="ARBA00010877"/>
    </source>
</evidence>
<evidence type="ECO:0000313" key="16">
    <source>
        <dbReference type="EMBL" id="KAF2877225.1"/>
    </source>
</evidence>
<proteinExistence type="inferred from homology"/>
<keyword evidence="11" id="KW-0472">Membrane</keyword>
<keyword evidence="5 13" id="KW-0812">Transmembrane</keyword>
<comment type="function">
    <text evidence="12">Component of the MICOS complex, a large protein complex of the mitochondrial inner membrane that plays crucial roles in the maintenance of crista junctions, inner membrane architecture, and formation of contact sites to the outer membrane. Plays a role in keeping cristae membranes connected to the inner boundary membrane. Also promotes protein import via the mitochondrial intermembrane space assembly (MIA) pathway.</text>
</comment>
<keyword evidence="7" id="KW-0809">Transit peptide</keyword>
<dbReference type="EMBL" id="JAADJZ010000002">
    <property type="protein sequence ID" value="KAF2877225.1"/>
    <property type="molecule type" value="Genomic_DNA"/>
</dbReference>
<dbReference type="Pfam" id="PF09731">
    <property type="entry name" value="Mitofilin"/>
    <property type="match status" value="2"/>
</dbReference>
<accession>A0A7C8MXA0</accession>
<keyword evidence="9 14" id="KW-0175">Coiled coil</keyword>
<comment type="similarity">
    <text evidence="2 13">Belongs to the MICOS complex subunit Mic60 family.</text>
</comment>
<sequence>MSPKLVAPQLSEDIASLPEEEQVEAHELFRRRLLFFGYRVLNSHFNQLHIAALRDPLLLGRQMLVDRAGREWAGNLMTLKGAVIRTSQFWQHLPDVADIKCPVQFDQAERGQFADDEDGWLKMSITVEHWRRRICNMNEEGWVRNEEYEEAKKKLADVKEEIRLHAEVIPFRTWSERLTELSQFLQRCRPASTRLVPSPPLPTPAHRRHRRQLTMLRASLLRARPAIRPIAPAARPQWRVAQRFYADDKKNLSETALPNPAPLTTPSNPAPDASSTLPPSDIPKPPPTLNKLAPPSRSAPVVQPATTPPTGPGTASVAPDPKPPKPKRRRLRRLFQLLILSALGYAGGVWYSLVSDNFHDFFTEYVPWGEESVGYFEEREFRRRFPGRAGQPRLHPQVTGEHKVTIPGNSGLTSRVAKDSDDLAAKGPHVSAVRDNSSPAPSSSPAAQAPKIGSKTSTPTTDKRNPQDRKKQEEKKAETTESTSTKDGPPRNVADIEDPIKVIYVTPAPPPKPIAQIDNLNVPAAGEPVVQDVVKIINDIITAINSDEDHGNKYSPALDKAKSELGKVVSDINLLRENVTKSAEEKVQAAHSEFDEAAKELVRRLEMQMKDQETHWKEEYENERERLASTWKTKLQSELDTANKVHEQTLKNKLLEQSISLQKNFATSIRDHVETERDGRLGKLTELSSSVQELEKLTTEWNTVVDANLKTQHLVVAVEAVKSALDNQVVPKPFISELAALKEIASDDPVVSAAIASINPAAYQRGIPNAAQLIDRFRRVAQEVRKASLLPEDAGVASHLASLAMSKVLFKKSGITIGHDVEAVLARTEALLEEGDLDNAAREMNALHGWAKVLSKDWLGECRRVLEVKQALDVIAAEARLQSLLVD</sequence>
<evidence type="ECO:0000256" key="15">
    <source>
        <dbReference type="SAM" id="MobiDB-lite"/>
    </source>
</evidence>
<evidence type="ECO:0000256" key="6">
    <source>
        <dbReference type="ARBA" id="ARBA00022792"/>
    </source>
</evidence>
<dbReference type="Proteomes" id="UP000481861">
    <property type="component" value="Unassembled WGS sequence"/>
</dbReference>
<evidence type="ECO:0000256" key="13">
    <source>
        <dbReference type="RuleBase" id="RU363000"/>
    </source>
</evidence>
<reference evidence="16 17" key="1">
    <citation type="submission" date="2020-01" db="EMBL/GenBank/DDBJ databases">
        <authorList>
            <consortium name="DOE Joint Genome Institute"/>
            <person name="Haridas S."/>
            <person name="Albert R."/>
            <person name="Binder M."/>
            <person name="Bloem J."/>
            <person name="Labutti K."/>
            <person name="Salamov A."/>
            <person name="Andreopoulos B."/>
            <person name="Baker S.E."/>
            <person name="Barry K."/>
            <person name="Bills G."/>
            <person name="Bluhm B.H."/>
            <person name="Cannon C."/>
            <person name="Castanera R."/>
            <person name="Culley D.E."/>
            <person name="Daum C."/>
            <person name="Ezra D."/>
            <person name="Gonzalez J.B."/>
            <person name="Henrissat B."/>
            <person name="Kuo A."/>
            <person name="Liang C."/>
            <person name="Lipzen A."/>
            <person name="Lutzoni F."/>
            <person name="Magnuson J."/>
            <person name="Mondo S."/>
            <person name="Nolan M."/>
            <person name="Ohm R."/>
            <person name="Pangilinan J."/>
            <person name="Park H.-J.H."/>
            <person name="Ramirez L."/>
            <person name="Alfaro M."/>
            <person name="Sun H."/>
            <person name="Tritt A."/>
            <person name="Yoshinaga Y."/>
            <person name="Zwiers L.-H.L."/>
            <person name="Turgeon B.G."/>
            <person name="Goodwin S.B."/>
            <person name="Spatafora J.W."/>
            <person name="Crous P.W."/>
            <person name="Grigoriev I.V."/>
        </authorList>
    </citation>
    <scope>NUCLEOTIDE SEQUENCE [LARGE SCALE GENOMIC DNA]</scope>
    <source>
        <strain evidence="16 17">CBS 611.86</strain>
    </source>
</reference>
<evidence type="ECO:0000256" key="3">
    <source>
        <dbReference type="ARBA" id="ARBA00011875"/>
    </source>
</evidence>
<comment type="caution">
    <text evidence="16">The sequence shown here is derived from an EMBL/GenBank/DDBJ whole genome shotgun (WGS) entry which is preliminary data.</text>
</comment>
<evidence type="ECO:0000256" key="4">
    <source>
        <dbReference type="ARBA" id="ARBA00018116"/>
    </source>
</evidence>
<feature type="compositionally biased region" description="Basic and acidic residues" evidence="15">
    <location>
        <begin position="461"/>
        <end position="479"/>
    </location>
</feature>
<keyword evidence="10 13" id="KW-0496">Mitochondrion</keyword>
<evidence type="ECO:0000256" key="11">
    <source>
        <dbReference type="ARBA" id="ARBA00023136"/>
    </source>
</evidence>
<evidence type="ECO:0000256" key="8">
    <source>
        <dbReference type="ARBA" id="ARBA00022989"/>
    </source>
</evidence>
<gene>
    <name evidence="16" type="ORF">BDV95DRAFT_589836</name>
</gene>
<feature type="region of interest" description="Disordered" evidence="15">
    <location>
        <begin position="253"/>
        <end position="328"/>
    </location>
</feature>
<comment type="subunit">
    <text evidence="3 13">Component of the mitochondrial contact site and cristae organizing system (MICOS) complex.</text>
</comment>
<keyword evidence="6 13" id="KW-0999">Mitochondrion inner membrane</keyword>
<dbReference type="PANTHER" id="PTHR15415:SF7">
    <property type="entry name" value="MICOS COMPLEX SUBUNIT MIC60"/>
    <property type="match status" value="1"/>
</dbReference>
<dbReference type="GO" id="GO:0042407">
    <property type="term" value="P:cristae formation"/>
    <property type="evidence" value="ECO:0007669"/>
    <property type="project" value="TreeGrafter"/>
</dbReference>
<dbReference type="GO" id="GO:0061617">
    <property type="term" value="C:MICOS complex"/>
    <property type="evidence" value="ECO:0007669"/>
    <property type="project" value="TreeGrafter"/>
</dbReference>
<protein>
    <recommendedName>
        <fullName evidence="4 13">MICOS complex subunit MIC60</fullName>
    </recommendedName>
    <alternativeName>
        <fullName evidence="13">Mitofilin</fullName>
    </alternativeName>
</protein>
<keyword evidence="8" id="KW-1133">Transmembrane helix</keyword>
<organism evidence="16 17">
    <name type="scientific">Massariosphaeria phaeospora</name>
    <dbReference type="NCBI Taxonomy" id="100035"/>
    <lineage>
        <taxon>Eukaryota</taxon>
        <taxon>Fungi</taxon>
        <taxon>Dikarya</taxon>
        <taxon>Ascomycota</taxon>
        <taxon>Pezizomycotina</taxon>
        <taxon>Dothideomycetes</taxon>
        <taxon>Pleosporomycetidae</taxon>
        <taxon>Pleosporales</taxon>
        <taxon>Pleosporales incertae sedis</taxon>
        <taxon>Massariosphaeria</taxon>
    </lineage>
</organism>
<feature type="region of interest" description="Disordered" evidence="15">
    <location>
        <begin position="387"/>
        <end position="494"/>
    </location>
</feature>
<evidence type="ECO:0000256" key="1">
    <source>
        <dbReference type="ARBA" id="ARBA00004434"/>
    </source>
</evidence>
<keyword evidence="17" id="KW-1185">Reference proteome</keyword>
<dbReference type="PANTHER" id="PTHR15415">
    <property type="entry name" value="MITOFILIN"/>
    <property type="match status" value="1"/>
</dbReference>